<protein>
    <submittedName>
        <fullName evidence="1">24562_t:CDS:1</fullName>
    </submittedName>
</protein>
<reference evidence="1" key="1">
    <citation type="submission" date="2021-06" db="EMBL/GenBank/DDBJ databases">
        <authorList>
            <person name="Kallberg Y."/>
            <person name="Tangrot J."/>
            <person name="Rosling A."/>
        </authorList>
    </citation>
    <scope>NUCLEOTIDE SEQUENCE</scope>
    <source>
        <strain evidence="1">MA461A</strain>
    </source>
</reference>
<comment type="caution">
    <text evidence="1">The sequence shown here is derived from an EMBL/GenBank/DDBJ whole genome shotgun (WGS) entry which is preliminary data.</text>
</comment>
<proteinExistence type="predicted"/>
<name>A0ACA9SIW0_9GLOM</name>
<feature type="non-terminal residue" evidence="1">
    <location>
        <position position="1"/>
    </location>
</feature>
<keyword evidence="2" id="KW-1185">Reference proteome</keyword>
<organism evidence="1 2">
    <name type="scientific">Racocetra persica</name>
    <dbReference type="NCBI Taxonomy" id="160502"/>
    <lineage>
        <taxon>Eukaryota</taxon>
        <taxon>Fungi</taxon>
        <taxon>Fungi incertae sedis</taxon>
        <taxon>Mucoromycota</taxon>
        <taxon>Glomeromycotina</taxon>
        <taxon>Glomeromycetes</taxon>
        <taxon>Diversisporales</taxon>
        <taxon>Gigasporaceae</taxon>
        <taxon>Racocetra</taxon>
    </lineage>
</organism>
<gene>
    <name evidence="1" type="ORF">RPERSI_LOCUS31775</name>
</gene>
<evidence type="ECO:0000313" key="2">
    <source>
        <dbReference type="Proteomes" id="UP000789920"/>
    </source>
</evidence>
<feature type="non-terminal residue" evidence="1">
    <location>
        <position position="117"/>
    </location>
</feature>
<dbReference type="EMBL" id="CAJVQC010129569">
    <property type="protein sequence ID" value="CAG8841215.1"/>
    <property type="molecule type" value="Genomic_DNA"/>
</dbReference>
<dbReference type="Proteomes" id="UP000789920">
    <property type="component" value="Unassembled WGS sequence"/>
</dbReference>
<sequence length="117" mass="13770">HLHTEGLVERIHGNTERAAIRESKVFLDSSEKTYTSVYNEFKEHFYIEHSNTENIISYFTFRRLWHEIILHLKFQPPASDLCEVCEMLKAKLIIAKSNIDEYEQVKSENELPEGVSK</sequence>
<evidence type="ECO:0000313" key="1">
    <source>
        <dbReference type="EMBL" id="CAG8841215.1"/>
    </source>
</evidence>
<accession>A0ACA9SIW0</accession>